<comment type="similarity">
    <text evidence="1 6">Belongs to the lysophospholipase family.</text>
</comment>
<evidence type="ECO:0000259" key="8">
    <source>
        <dbReference type="PROSITE" id="PS51210"/>
    </source>
</evidence>
<dbReference type="Proteomes" id="UP001221757">
    <property type="component" value="Unassembled WGS sequence"/>
</dbReference>
<dbReference type="SMART" id="SM00022">
    <property type="entry name" value="PLAc"/>
    <property type="match status" value="1"/>
</dbReference>
<dbReference type="GO" id="GO:0016740">
    <property type="term" value="F:transferase activity"/>
    <property type="evidence" value="ECO:0007669"/>
    <property type="project" value="UniProtKB-KW"/>
</dbReference>
<proteinExistence type="inferred from homology"/>
<dbReference type="SUPFAM" id="SSF52151">
    <property type="entry name" value="FabD/lysophospholipase-like"/>
    <property type="match status" value="1"/>
</dbReference>
<reference evidence="9" key="1">
    <citation type="submission" date="2023-03" db="EMBL/GenBank/DDBJ databases">
        <title>Massive genome expansion in bonnet fungi (Mycena s.s.) driven by repeated elements and novel gene families across ecological guilds.</title>
        <authorList>
            <consortium name="Lawrence Berkeley National Laboratory"/>
            <person name="Harder C.B."/>
            <person name="Miyauchi S."/>
            <person name="Viragh M."/>
            <person name="Kuo A."/>
            <person name="Thoen E."/>
            <person name="Andreopoulos B."/>
            <person name="Lu D."/>
            <person name="Skrede I."/>
            <person name="Drula E."/>
            <person name="Henrissat B."/>
            <person name="Morin E."/>
            <person name="Kohler A."/>
            <person name="Barry K."/>
            <person name="LaButti K."/>
            <person name="Morin E."/>
            <person name="Salamov A."/>
            <person name="Lipzen A."/>
            <person name="Mereny Z."/>
            <person name="Hegedus B."/>
            <person name="Baldrian P."/>
            <person name="Stursova M."/>
            <person name="Weitz H."/>
            <person name="Taylor A."/>
            <person name="Grigoriev I.V."/>
            <person name="Nagy L.G."/>
            <person name="Martin F."/>
            <person name="Kauserud H."/>
        </authorList>
    </citation>
    <scope>NUCLEOTIDE SEQUENCE</scope>
    <source>
        <strain evidence="9">CBHHK067</strain>
    </source>
</reference>
<keyword evidence="10" id="KW-1185">Reference proteome</keyword>
<dbReference type="Pfam" id="PF01735">
    <property type="entry name" value="PLA2_B"/>
    <property type="match status" value="1"/>
</dbReference>
<dbReference type="Gene3D" id="3.40.1090.10">
    <property type="entry name" value="Cytosolic phospholipase A2 catalytic domain"/>
    <property type="match status" value="1"/>
</dbReference>
<dbReference type="GO" id="GO:0005829">
    <property type="term" value="C:cytosol"/>
    <property type="evidence" value="ECO:0007669"/>
    <property type="project" value="TreeGrafter"/>
</dbReference>
<evidence type="ECO:0000313" key="10">
    <source>
        <dbReference type="Proteomes" id="UP001221757"/>
    </source>
</evidence>
<dbReference type="PANTHER" id="PTHR10728">
    <property type="entry name" value="CYTOSOLIC PHOSPHOLIPASE A2"/>
    <property type="match status" value="1"/>
</dbReference>
<sequence length="714" mass="78342">MQRSSTEESEATAFRGLDSEKEGGTAYFWQKDAEEQEGATRKAGEEKDKDHGLSAIFSTLTTVLGSTGKAIKFLSRKYEEDPTLSPHLNDVARLRRCNALTPEELAFLDACTRRIATEGSLTRFLELSEGEAIDQRDVPIIALGGSGGGMRANLGYITTFIAFQELGLWPNITYLAGVSGACWAIATMYTLPLAPPLTVPLSAHPLLDHFKEIVGTHPLSTKGVNRVSEAQGGTEALLGPLSAKHAAGQEVCIIDLYSTLTSSYFWLLGSSEGKGRVEPASLKWTRAFANGGLAEGMEPFPMLTAVRHERPWRDWKSKEEPFADHETSNSLEHADNNAWWQWFEMNPVEIGSEELEGWVPTWAFGRMFDKGVSTQNLPEHSLALLLGLATAAPAAPLSAFLGTIWRNLPQNAFGSMLRRITQTVSKEVGDERMDKIDGMNPVHAGNQANPFFGAEKAPNRGNGFENAPRLHLVDSGMANNLPTHVFLHPARDTDVMILFDASSDVQKGAAIARINEFGATKGMTFTPRVEYPPLPSLEQVPSSDPKEKGKTVPVQLSAEDLAARFEGRYAQILDGRATNLVPGHEGVVYNDKHQPQAWRDVLLVYLPLLPNAVNPTYDPSTAPFSSSYNLVWTPDEVDSIYKTTFENVRNGLATIKLAVREAYERRRAARMAGTPNPVEVARANVARPDGSMDYYIAPVTVQTEDTGVRPWMES</sequence>
<protein>
    <recommendedName>
        <fullName evidence="6">Lysophospholipase</fullName>
        <ecNumber evidence="6">3.1.1.5</ecNumber>
    </recommendedName>
</protein>
<evidence type="ECO:0000256" key="5">
    <source>
        <dbReference type="PROSITE-ProRule" id="PRU00555"/>
    </source>
</evidence>
<keyword evidence="9" id="KW-0808">Transferase</keyword>
<evidence type="ECO:0000256" key="7">
    <source>
        <dbReference type="SAM" id="MobiDB-lite"/>
    </source>
</evidence>
<dbReference type="EC" id="3.1.1.5" evidence="6"/>
<evidence type="ECO:0000256" key="3">
    <source>
        <dbReference type="ARBA" id="ARBA00022963"/>
    </source>
</evidence>
<dbReference type="EMBL" id="JARKIE010000013">
    <property type="protein sequence ID" value="KAJ7703025.1"/>
    <property type="molecule type" value="Genomic_DNA"/>
</dbReference>
<gene>
    <name evidence="9" type="ORF">B0H17DRAFT_83539</name>
</gene>
<dbReference type="PANTHER" id="PTHR10728:SF40">
    <property type="entry name" value="PATATIN FAMILY PROTEIN"/>
    <property type="match status" value="1"/>
</dbReference>
<dbReference type="GO" id="GO:0046475">
    <property type="term" value="P:glycerophospholipid catabolic process"/>
    <property type="evidence" value="ECO:0007669"/>
    <property type="project" value="TreeGrafter"/>
</dbReference>
<feature type="region of interest" description="Disordered" evidence="7">
    <location>
        <begin position="1"/>
        <end position="48"/>
    </location>
</feature>
<accession>A0AAD7E1D8</accession>
<dbReference type="GO" id="GO:0004622">
    <property type="term" value="F:phosphatidylcholine lysophospholipase activity"/>
    <property type="evidence" value="ECO:0007669"/>
    <property type="project" value="UniProtKB-EC"/>
</dbReference>
<evidence type="ECO:0000256" key="4">
    <source>
        <dbReference type="ARBA" id="ARBA00023098"/>
    </source>
</evidence>
<dbReference type="AlphaFoldDB" id="A0AAD7E1D8"/>
<feature type="compositionally biased region" description="Basic and acidic residues" evidence="7">
    <location>
        <begin position="38"/>
        <end position="48"/>
    </location>
</feature>
<feature type="domain" description="PLA2c" evidence="8">
    <location>
        <begin position="86"/>
        <end position="693"/>
    </location>
</feature>
<comment type="catalytic activity">
    <reaction evidence="6">
        <text>a 1-acyl-sn-glycero-3-phosphocholine + H2O = sn-glycerol 3-phosphocholine + a fatty acid + H(+)</text>
        <dbReference type="Rhea" id="RHEA:15177"/>
        <dbReference type="ChEBI" id="CHEBI:15377"/>
        <dbReference type="ChEBI" id="CHEBI:15378"/>
        <dbReference type="ChEBI" id="CHEBI:16870"/>
        <dbReference type="ChEBI" id="CHEBI:28868"/>
        <dbReference type="ChEBI" id="CHEBI:58168"/>
        <dbReference type="EC" id="3.1.1.5"/>
    </reaction>
</comment>
<keyword evidence="2 5" id="KW-0378">Hydrolase</keyword>
<dbReference type="GO" id="GO:0004623">
    <property type="term" value="F:phospholipase A2 activity"/>
    <property type="evidence" value="ECO:0007669"/>
    <property type="project" value="TreeGrafter"/>
</dbReference>
<keyword evidence="3 5" id="KW-0442">Lipid degradation</keyword>
<dbReference type="InterPro" id="IPR016035">
    <property type="entry name" value="Acyl_Trfase/lysoPLipase"/>
</dbReference>
<evidence type="ECO:0000256" key="2">
    <source>
        <dbReference type="ARBA" id="ARBA00022801"/>
    </source>
</evidence>
<evidence type="ECO:0000256" key="1">
    <source>
        <dbReference type="ARBA" id="ARBA00008780"/>
    </source>
</evidence>
<evidence type="ECO:0000256" key="6">
    <source>
        <dbReference type="RuleBase" id="RU362103"/>
    </source>
</evidence>
<dbReference type="PROSITE" id="PS51210">
    <property type="entry name" value="PLA2C"/>
    <property type="match status" value="1"/>
</dbReference>
<name>A0AAD7E1D8_MYCRO</name>
<evidence type="ECO:0000313" key="9">
    <source>
        <dbReference type="EMBL" id="KAJ7703025.1"/>
    </source>
</evidence>
<keyword evidence="4 5" id="KW-0443">Lipid metabolism</keyword>
<organism evidence="9 10">
    <name type="scientific">Mycena rosella</name>
    <name type="common">Pink bonnet</name>
    <name type="synonym">Agaricus rosellus</name>
    <dbReference type="NCBI Taxonomy" id="1033263"/>
    <lineage>
        <taxon>Eukaryota</taxon>
        <taxon>Fungi</taxon>
        <taxon>Dikarya</taxon>
        <taxon>Basidiomycota</taxon>
        <taxon>Agaricomycotina</taxon>
        <taxon>Agaricomycetes</taxon>
        <taxon>Agaricomycetidae</taxon>
        <taxon>Agaricales</taxon>
        <taxon>Marasmiineae</taxon>
        <taxon>Mycenaceae</taxon>
        <taxon>Mycena</taxon>
    </lineage>
</organism>
<dbReference type="InterPro" id="IPR002642">
    <property type="entry name" value="LysoPLipase_cat_dom"/>
</dbReference>
<comment type="caution">
    <text evidence="9">The sequence shown here is derived from an EMBL/GenBank/DDBJ whole genome shotgun (WGS) entry which is preliminary data.</text>
</comment>